<evidence type="ECO:0000256" key="9">
    <source>
        <dbReference type="SAM" id="Phobius"/>
    </source>
</evidence>
<dbReference type="InterPro" id="IPR013655">
    <property type="entry name" value="PAS_fold_3"/>
</dbReference>
<name>A0A5D3YIE1_9BACT</name>
<dbReference type="Gene3D" id="3.30.450.20">
    <property type="entry name" value="PAS domain"/>
    <property type="match status" value="1"/>
</dbReference>
<organism evidence="13 14">
    <name type="scientific">Fodinibius salinus</name>
    <dbReference type="NCBI Taxonomy" id="860790"/>
    <lineage>
        <taxon>Bacteria</taxon>
        <taxon>Pseudomonadati</taxon>
        <taxon>Balneolota</taxon>
        <taxon>Balneolia</taxon>
        <taxon>Balneolales</taxon>
        <taxon>Balneolaceae</taxon>
        <taxon>Fodinibius</taxon>
    </lineage>
</organism>
<keyword evidence="9" id="KW-0812">Transmembrane</keyword>
<keyword evidence="3" id="KW-0597">Phosphoprotein</keyword>
<evidence type="ECO:0000256" key="1">
    <source>
        <dbReference type="ARBA" id="ARBA00000085"/>
    </source>
</evidence>
<dbReference type="SMART" id="SM00091">
    <property type="entry name" value="PAS"/>
    <property type="match status" value="1"/>
</dbReference>
<keyword evidence="7" id="KW-0067">ATP-binding</keyword>
<sequence>MDSLKKRLGSQWGNTAIISVFIVFALFIIVGTHYGTKTLSAVRAYVGAEGQWTKAQKEATTLLIRYNDNEQPKLYEQFQQELELHKAFKRSRQTLTSQAPNYDLAFRGFETADIHSDDIKLLIWLAQFHANISYLQKAFEVWKQGDRHIAKLDTLGRTLHETIQEEPTNHERRTQLIQDIYELDQTLTKLENSFSANMAEGAREIRSVLFWSIAGLGIIIILTGYIIMRNLFSNINILNQELVESETKFRSVLQNSRDVVYQIDFDSGNYEYMSPAVKDMLGYSPDQILEQGTEFVLDRIHPEDLKRMDQEIEEMKGKGVENHFAGETEFRIKTKDGNYIWVNNKRSLVKDDNGNPTAIVGTVRDISTRKKHEVQTQKSLEEKQTLLEEVHHRVKNNLGVVLSLLELQKKEADNELKSLLQETQSRIHSIGMIHEKLYQTETLSDIDIKEYIEDFANMIASSFNSEQKDITITKDVQSFNLETTKAVPVGLILNELLNNAYQHGFSDTKSGELRITFKKEDEEILFRVADNGRGLPDGFSLSNQQSLGMTLIQRLTKQLKGELEVFSEDEWTIFQVTFP</sequence>
<dbReference type="GO" id="GO:0005524">
    <property type="term" value="F:ATP binding"/>
    <property type="evidence" value="ECO:0007669"/>
    <property type="project" value="UniProtKB-KW"/>
</dbReference>
<evidence type="ECO:0000256" key="7">
    <source>
        <dbReference type="ARBA" id="ARBA00022840"/>
    </source>
</evidence>
<dbReference type="PROSITE" id="PS50112">
    <property type="entry name" value="PAS"/>
    <property type="match status" value="1"/>
</dbReference>
<dbReference type="Gene3D" id="3.30.565.10">
    <property type="entry name" value="Histidine kinase-like ATPase, C-terminal domain"/>
    <property type="match status" value="1"/>
</dbReference>
<feature type="domain" description="Histidine kinase" evidence="10">
    <location>
        <begin position="389"/>
        <end position="579"/>
    </location>
</feature>
<feature type="transmembrane region" description="Helical" evidence="9">
    <location>
        <begin position="12"/>
        <end position="34"/>
    </location>
</feature>
<dbReference type="PROSITE" id="PS50109">
    <property type="entry name" value="HIS_KIN"/>
    <property type="match status" value="1"/>
</dbReference>
<dbReference type="PANTHER" id="PTHR41523:SF8">
    <property type="entry name" value="ETHYLENE RESPONSE SENSOR PROTEIN"/>
    <property type="match status" value="1"/>
</dbReference>
<dbReference type="OrthoDB" id="9767435at2"/>
<accession>A0A5D3YIE1</accession>
<comment type="caution">
    <text evidence="13">The sequence shown here is derived from an EMBL/GenBank/DDBJ whole genome shotgun (WGS) entry which is preliminary data.</text>
</comment>
<dbReference type="InterPro" id="IPR000014">
    <property type="entry name" value="PAS"/>
</dbReference>
<evidence type="ECO:0000256" key="3">
    <source>
        <dbReference type="ARBA" id="ARBA00022553"/>
    </source>
</evidence>
<dbReference type="SUPFAM" id="SSF55874">
    <property type="entry name" value="ATPase domain of HSP90 chaperone/DNA topoisomerase II/histidine kinase"/>
    <property type="match status" value="1"/>
</dbReference>
<dbReference type="RefSeq" id="WP_148898673.1">
    <property type="nucleotide sequence ID" value="NZ_VNHY01000002.1"/>
</dbReference>
<dbReference type="Proteomes" id="UP000324595">
    <property type="component" value="Unassembled WGS sequence"/>
</dbReference>
<dbReference type="CDD" id="cd00130">
    <property type="entry name" value="PAS"/>
    <property type="match status" value="1"/>
</dbReference>
<keyword evidence="14" id="KW-1185">Reference proteome</keyword>
<protein>
    <recommendedName>
        <fullName evidence="2">histidine kinase</fullName>
        <ecNumber evidence="2">2.7.13.3</ecNumber>
    </recommendedName>
</protein>
<keyword evidence="8" id="KW-0843">Virulence</keyword>
<dbReference type="InterPro" id="IPR000700">
    <property type="entry name" value="PAS-assoc_C"/>
</dbReference>
<evidence type="ECO:0000259" key="11">
    <source>
        <dbReference type="PROSITE" id="PS50112"/>
    </source>
</evidence>
<keyword evidence="9" id="KW-1133">Transmembrane helix</keyword>
<dbReference type="NCBIfam" id="TIGR00229">
    <property type="entry name" value="sensory_box"/>
    <property type="match status" value="1"/>
</dbReference>
<keyword evidence="9" id="KW-0472">Membrane</keyword>
<dbReference type="SMART" id="SM00387">
    <property type="entry name" value="HATPase_c"/>
    <property type="match status" value="1"/>
</dbReference>
<evidence type="ECO:0000256" key="5">
    <source>
        <dbReference type="ARBA" id="ARBA00022741"/>
    </source>
</evidence>
<gene>
    <name evidence="13" type="ORF">LX73_1320</name>
</gene>
<feature type="transmembrane region" description="Helical" evidence="9">
    <location>
        <begin position="208"/>
        <end position="228"/>
    </location>
</feature>
<dbReference type="SMART" id="SM00086">
    <property type="entry name" value="PAC"/>
    <property type="match status" value="1"/>
</dbReference>
<dbReference type="GO" id="GO:0004673">
    <property type="term" value="F:protein histidine kinase activity"/>
    <property type="evidence" value="ECO:0007669"/>
    <property type="project" value="UniProtKB-EC"/>
</dbReference>
<comment type="catalytic activity">
    <reaction evidence="1">
        <text>ATP + protein L-histidine = ADP + protein N-phospho-L-histidine.</text>
        <dbReference type="EC" id="2.7.13.3"/>
    </reaction>
</comment>
<dbReference type="EMBL" id="VNHY01000002">
    <property type="protein sequence ID" value="TYP93614.1"/>
    <property type="molecule type" value="Genomic_DNA"/>
</dbReference>
<dbReference type="InterPro" id="IPR035965">
    <property type="entry name" value="PAS-like_dom_sf"/>
</dbReference>
<keyword evidence="4" id="KW-0808">Transferase</keyword>
<evidence type="ECO:0000256" key="4">
    <source>
        <dbReference type="ARBA" id="ARBA00022679"/>
    </source>
</evidence>
<evidence type="ECO:0000256" key="2">
    <source>
        <dbReference type="ARBA" id="ARBA00012438"/>
    </source>
</evidence>
<keyword evidence="6" id="KW-0418">Kinase</keyword>
<feature type="domain" description="PAS" evidence="11">
    <location>
        <begin position="245"/>
        <end position="319"/>
    </location>
</feature>
<evidence type="ECO:0000259" key="12">
    <source>
        <dbReference type="PROSITE" id="PS50113"/>
    </source>
</evidence>
<dbReference type="EC" id="2.7.13.3" evidence="2"/>
<evidence type="ECO:0000256" key="6">
    <source>
        <dbReference type="ARBA" id="ARBA00022777"/>
    </source>
</evidence>
<keyword evidence="5" id="KW-0547">Nucleotide-binding</keyword>
<dbReference type="Pfam" id="PF08447">
    <property type="entry name" value="PAS_3"/>
    <property type="match status" value="1"/>
</dbReference>
<dbReference type="InterPro" id="IPR001610">
    <property type="entry name" value="PAC"/>
</dbReference>
<dbReference type="PROSITE" id="PS50113">
    <property type="entry name" value="PAC"/>
    <property type="match status" value="1"/>
</dbReference>
<dbReference type="InterPro" id="IPR011495">
    <property type="entry name" value="Sig_transdc_His_kin_sub2_dim/P"/>
</dbReference>
<dbReference type="InterPro" id="IPR003594">
    <property type="entry name" value="HATPase_dom"/>
</dbReference>
<feature type="domain" description="PAC" evidence="12">
    <location>
        <begin position="326"/>
        <end position="378"/>
    </location>
</feature>
<evidence type="ECO:0000313" key="13">
    <source>
        <dbReference type="EMBL" id="TYP93614.1"/>
    </source>
</evidence>
<evidence type="ECO:0000256" key="8">
    <source>
        <dbReference type="ARBA" id="ARBA00023026"/>
    </source>
</evidence>
<dbReference type="AlphaFoldDB" id="A0A5D3YIE1"/>
<dbReference type="Pfam" id="PF07568">
    <property type="entry name" value="HisKA_2"/>
    <property type="match status" value="1"/>
</dbReference>
<reference evidence="13 14" key="1">
    <citation type="submission" date="2019-07" db="EMBL/GenBank/DDBJ databases">
        <title>Genomic Encyclopedia of Archaeal and Bacterial Type Strains, Phase II (KMG-II): from individual species to whole genera.</title>
        <authorList>
            <person name="Goeker M."/>
        </authorList>
    </citation>
    <scope>NUCLEOTIDE SEQUENCE [LARGE SCALE GENOMIC DNA]</scope>
    <source>
        <strain evidence="13 14">DSM 21935</strain>
    </source>
</reference>
<evidence type="ECO:0000313" key="14">
    <source>
        <dbReference type="Proteomes" id="UP000324595"/>
    </source>
</evidence>
<proteinExistence type="predicted"/>
<dbReference type="PANTHER" id="PTHR41523">
    <property type="entry name" value="TWO-COMPONENT SYSTEM SENSOR PROTEIN"/>
    <property type="match status" value="1"/>
</dbReference>
<dbReference type="InterPro" id="IPR005467">
    <property type="entry name" value="His_kinase_dom"/>
</dbReference>
<dbReference type="InterPro" id="IPR036890">
    <property type="entry name" value="HATPase_C_sf"/>
</dbReference>
<evidence type="ECO:0000259" key="10">
    <source>
        <dbReference type="PROSITE" id="PS50109"/>
    </source>
</evidence>
<dbReference type="SUPFAM" id="SSF55785">
    <property type="entry name" value="PYP-like sensor domain (PAS domain)"/>
    <property type="match status" value="1"/>
</dbReference>
<dbReference type="Pfam" id="PF02518">
    <property type="entry name" value="HATPase_c"/>
    <property type="match status" value="1"/>
</dbReference>